<accession>A0A3B0VM48</accession>
<reference evidence="2" key="1">
    <citation type="submission" date="2018-06" db="EMBL/GenBank/DDBJ databases">
        <authorList>
            <person name="Zhirakovskaya E."/>
        </authorList>
    </citation>
    <scope>NUCLEOTIDE SEQUENCE</scope>
</reference>
<dbReference type="Pfam" id="PF11967">
    <property type="entry name" value="RecO_N"/>
    <property type="match status" value="1"/>
</dbReference>
<dbReference type="InterPro" id="IPR012340">
    <property type="entry name" value="NA-bd_OB-fold"/>
</dbReference>
<name>A0A3B0VM48_9ZZZZ</name>
<evidence type="ECO:0000259" key="1">
    <source>
        <dbReference type="Pfam" id="PF11967"/>
    </source>
</evidence>
<dbReference type="Gene3D" id="2.40.50.140">
    <property type="entry name" value="Nucleic acid-binding proteins"/>
    <property type="match status" value="1"/>
</dbReference>
<dbReference type="SUPFAM" id="SSF50249">
    <property type="entry name" value="Nucleic acid-binding proteins"/>
    <property type="match status" value="1"/>
</dbReference>
<evidence type="ECO:0000313" key="2">
    <source>
        <dbReference type="EMBL" id="VAW32704.1"/>
    </source>
</evidence>
<dbReference type="InterPro" id="IPR022572">
    <property type="entry name" value="DNA_rep/recomb_RecO_N"/>
</dbReference>
<proteinExistence type="predicted"/>
<dbReference type="EMBL" id="UOEV01000063">
    <property type="protein sequence ID" value="VAW32704.1"/>
    <property type="molecule type" value="Genomic_DNA"/>
</dbReference>
<organism evidence="2">
    <name type="scientific">hydrothermal vent metagenome</name>
    <dbReference type="NCBI Taxonomy" id="652676"/>
    <lineage>
        <taxon>unclassified sequences</taxon>
        <taxon>metagenomes</taxon>
        <taxon>ecological metagenomes</taxon>
    </lineage>
</organism>
<sequence>MRHRYATKAIALKRYPLSEASAGIVLLTDELGLVHARAQSVRKQGAKLACALQTFTESDVILLRGKESWRISGAVLDTSWFSLLGVAERERAGRVAGFLLRLAPCESIDSRFFHIMRDFFQALVDMPENLHDSAECLVSLRFLRILGLDAGELPVVNNDNVVQVLETIEKNRGVYIARINHGITASGL</sequence>
<feature type="domain" description="DNA replication/recombination mediator RecO N-terminal" evidence="1">
    <location>
        <begin position="1"/>
        <end position="72"/>
    </location>
</feature>
<protein>
    <recommendedName>
        <fullName evidence="1">DNA replication/recombination mediator RecO N-terminal domain-containing protein</fullName>
    </recommendedName>
</protein>
<dbReference type="AlphaFoldDB" id="A0A3B0VM48"/>
<gene>
    <name evidence="2" type="ORF">MNBD_CPR01-511</name>
</gene>